<comment type="cofactor">
    <cofactor evidence="1">
        <name>pyridoxal 5'-phosphate</name>
        <dbReference type="ChEBI" id="CHEBI:597326"/>
    </cofactor>
</comment>
<dbReference type="GO" id="GO:0008784">
    <property type="term" value="F:alanine racemase activity"/>
    <property type="evidence" value="ECO:0007669"/>
    <property type="project" value="UniProtKB-EC"/>
</dbReference>
<dbReference type="GO" id="GO:0030632">
    <property type="term" value="P:D-alanine biosynthetic process"/>
    <property type="evidence" value="ECO:0007669"/>
    <property type="project" value="TreeGrafter"/>
</dbReference>
<dbReference type="SMART" id="SM01005">
    <property type="entry name" value="Ala_racemase_C"/>
    <property type="match status" value="1"/>
</dbReference>
<dbReference type="Gene3D" id="2.40.37.10">
    <property type="entry name" value="Lyase, Ornithine Decarboxylase, Chain A, domain 1"/>
    <property type="match status" value="1"/>
</dbReference>
<dbReference type="CDD" id="cd00430">
    <property type="entry name" value="PLPDE_III_AR"/>
    <property type="match status" value="1"/>
</dbReference>
<reference evidence="5" key="1">
    <citation type="submission" date="2019-08" db="EMBL/GenBank/DDBJ databases">
        <authorList>
            <person name="Kucharzyk K."/>
            <person name="Murdoch R.W."/>
            <person name="Higgins S."/>
            <person name="Loffler F."/>
        </authorList>
    </citation>
    <scope>NUCLEOTIDE SEQUENCE</scope>
</reference>
<dbReference type="GO" id="GO:0005829">
    <property type="term" value="C:cytosol"/>
    <property type="evidence" value="ECO:0007669"/>
    <property type="project" value="TreeGrafter"/>
</dbReference>
<dbReference type="Gene3D" id="3.20.20.10">
    <property type="entry name" value="Alanine racemase"/>
    <property type="match status" value="1"/>
</dbReference>
<dbReference type="NCBIfam" id="TIGR00492">
    <property type="entry name" value="alr"/>
    <property type="match status" value="1"/>
</dbReference>
<dbReference type="EMBL" id="VSSQ01000066">
    <property type="protein sequence ID" value="MPL72475.1"/>
    <property type="molecule type" value="Genomic_DNA"/>
</dbReference>
<dbReference type="HAMAP" id="MF_01201">
    <property type="entry name" value="Ala_racemase"/>
    <property type="match status" value="1"/>
</dbReference>
<dbReference type="InterPro" id="IPR009006">
    <property type="entry name" value="Ala_racemase/Decarboxylase_C"/>
</dbReference>
<evidence type="ECO:0000256" key="2">
    <source>
        <dbReference type="ARBA" id="ARBA00022898"/>
    </source>
</evidence>
<dbReference type="Pfam" id="PF00842">
    <property type="entry name" value="Ala_racemase_C"/>
    <property type="match status" value="1"/>
</dbReference>
<dbReference type="PANTHER" id="PTHR30511:SF0">
    <property type="entry name" value="ALANINE RACEMASE, CATABOLIC-RELATED"/>
    <property type="match status" value="1"/>
</dbReference>
<dbReference type="PRINTS" id="PR00992">
    <property type="entry name" value="ALARACEMASE"/>
</dbReference>
<dbReference type="PANTHER" id="PTHR30511">
    <property type="entry name" value="ALANINE RACEMASE"/>
    <property type="match status" value="1"/>
</dbReference>
<dbReference type="SUPFAM" id="SSF50621">
    <property type="entry name" value="Alanine racemase C-terminal domain-like"/>
    <property type="match status" value="1"/>
</dbReference>
<dbReference type="FunFam" id="3.20.20.10:FF:000002">
    <property type="entry name" value="Alanine racemase"/>
    <property type="match status" value="1"/>
</dbReference>
<dbReference type="InterPro" id="IPR020622">
    <property type="entry name" value="Ala_racemase_pyridoxalP-BS"/>
</dbReference>
<protein>
    <submittedName>
        <fullName evidence="5">Alanine racemase 1</fullName>
        <ecNumber evidence="5">5.1.1.1</ecNumber>
    </submittedName>
</protein>
<name>A0A644TZR9_9ZZZZ</name>
<accession>A0A644TZR9</accession>
<evidence type="ECO:0000313" key="5">
    <source>
        <dbReference type="EMBL" id="MPL72475.1"/>
    </source>
</evidence>
<dbReference type="GO" id="GO:0030170">
    <property type="term" value="F:pyridoxal phosphate binding"/>
    <property type="evidence" value="ECO:0007669"/>
    <property type="project" value="TreeGrafter"/>
</dbReference>
<dbReference type="InterPro" id="IPR011079">
    <property type="entry name" value="Ala_racemase_C"/>
</dbReference>
<dbReference type="AlphaFoldDB" id="A0A644TZR9"/>
<evidence type="ECO:0000256" key="3">
    <source>
        <dbReference type="ARBA" id="ARBA00023235"/>
    </source>
</evidence>
<dbReference type="SUPFAM" id="SSF51419">
    <property type="entry name" value="PLP-binding barrel"/>
    <property type="match status" value="1"/>
</dbReference>
<dbReference type="InterPro" id="IPR001608">
    <property type="entry name" value="Ala_racemase_N"/>
</dbReference>
<dbReference type="Pfam" id="PF01168">
    <property type="entry name" value="Ala_racemase_N"/>
    <property type="match status" value="1"/>
</dbReference>
<keyword evidence="2" id="KW-0663">Pyridoxal phosphate</keyword>
<sequence>MHHSTLRISRTNLLHNYKYYHSKLSESTKLLILVKANAYGHGDVEIARLVEEFGADYLGVAFPCEGIKLIKAGIKLPIIILTPGTGGFEEIIEYGLEPSLASFETASEFVEAVKKSGKTNYPVHIKIDTGMSRVGFTSLQIPLLTDFLKGTNTISVKSVFSHLSSAEYIIHDTFTFNQIDEFSSAYKLISEGIGYKPIKHILNSSGILRYPQYQFDMVRLGIGLYGSSYVDGSSYLMPAAELKAPVININKIHNRSVGYGRYGRIGDQEREIATIPLGYADGINRHLGRGNISFSINGHMAPTIGNICMDMFMMDVTGCNVKVGDIVTIFGENPSAISLANSLDTITYEIFTSVSSRVKREVCD</sequence>
<evidence type="ECO:0000256" key="1">
    <source>
        <dbReference type="ARBA" id="ARBA00001933"/>
    </source>
</evidence>
<comment type="caution">
    <text evidence="5">The sequence shown here is derived from an EMBL/GenBank/DDBJ whole genome shotgun (WGS) entry which is preliminary data.</text>
</comment>
<dbReference type="InterPro" id="IPR029066">
    <property type="entry name" value="PLP-binding_barrel"/>
</dbReference>
<dbReference type="InterPro" id="IPR000821">
    <property type="entry name" value="Ala_racemase"/>
</dbReference>
<dbReference type="PROSITE" id="PS00395">
    <property type="entry name" value="ALANINE_RACEMASE"/>
    <property type="match status" value="1"/>
</dbReference>
<feature type="domain" description="Alanine racemase C-terminal" evidence="4">
    <location>
        <begin position="239"/>
        <end position="363"/>
    </location>
</feature>
<proteinExistence type="inferred from homology"/>
<keyword evidence="3 5" id="KW-0413">Isomerase</keyword>
<gene>
    <name evidence="5" type="primary">alr1_5</name>
    <name evidence="5" type="ORF">SDC9_18260</name>
</gene>
<organism evidence="5">
    <name type="scientific">bioreactor metagenome</name>
    <dbReference type="NCBI Taxonomy" id="1076179"/>
    <lineage>
        <taxon>unclassified sequences</taxon>
        <taxon>metagenomes</taxon>
        <taxon>ecological metagenomes</taxon>
    </lineage>
</organism>
<evidence type="ECO:0000259" key="4">
    <source>
        <dbReference type="SMART" id="SM01005"/>
    </source>
</evidence>
<dbReference type="EC" id="5.1.1.1" evidence="5"/>